<organism evidence="7 8">
    <name type="scientific">Mytilus edulis</name>
    <name type="common">Blue mussel</name>
    <dbReference type="NCBI Taxonomy" id="6550"/>
    <lineage>
        <taxon>Eukaryota</taxon>
        <taxon>Metazoa</taxon>
        <taxon>Spiralia</taxon>
        <taxon>Lophotrochozoa</taxon>
        <taxon>Mollusca</taxon>
        <taxon>Bivalvia</taxon>
        <taxon>Autobranchia</taxon>
        <taxon>Pteriomorphia</taxon>
        <taxon>Mytilida</taxon>
        <taxon>Mytiloidea</taxon>
        <taxon>Mytilidae</taxon>
        <taxon>Mytilinae</taxon>
        <taxon>Mytilus</taxon>
    </lineage>
</organism>
<evidence type="ECO:0000256" key="2">
    <source>
        <dbReference type="ARBA" id="ARBA00022692"/>
    </source>
</evidence>
<dbReference type="AlphaFoldDB" id="A0A8S3UEK4"/>
<accession>A0A8S3UEK4</accession>
<name>A0A8S3UEK4_MYTED</name>
<evidence type="ECO:0000256" key="6">
    <source>
        <dbReference type="SAM" id="Phobius"/>
    </source>
</evidence>
<keyword evidence="2 6" id="KW-0812">Transmembrane</keyword>
<dbReference type="GO" id="GO:0016020">
    <property type="term" value="C:membrane"/>
    <property type="evidence" value="ECO:0007669"/>
    <property type="project" value="UniProtKB-SubCell"/>
</dbReference>
<evidence type="ECO:0000256" key="3">
    <source>
        <dbReference type="ARBA" id="ARBA00022989"/>
    </source>
</evidence>
<feature type="transmembrane region" description="Helical" evidence="6">
    <location>
        <begin position="266"/>
        <end position="288"/>
    </location>
</feature>
<protein>
    <submittedName>
        <fullName evidence="7">SLC39A13</fullName>
    </submittedName>
</protein>
<proteinExistence type="predicted"/>
<comment type="caution">
    <text evidence="7">The sequence shown here is derived from an EMBL/GenBank/DDBJ whole genome shotgun (WGS) entry which is preliminary data.</text>
</comment>
<keyword evidence="3 6" id="KW-1133">Transmembrane helix</keyword>
<sequence>MGMWILRFSAANKLKLLLSFAVGGLLGDVFLHLLPEAWESLDKNSHDHGGHLSVGLWVLAGILTFLVLEKAFAKEGEFDHLGDECEEEEVLAEKQSKNTNTKHKNLRNRDKHKSNKTTENGSVQENGKSVPQSKNIKKKTGTVEQQYKQQQNGGHVQLSKNTEKPQDIKISGYLNLFANVIDNFTHGLAVGGSFIVSNKVGFITLLAILLHEIPHEVGDFAILLRSGFDRWKAAKAQLLTATGALVGAMTALLADSAKAAGDSTAWILPFTSGGFIYIALVTVVPDLLQETHAKESMKQLLCLCAGISCMYGVCMIH</sequence>
<evidence type="ECO:0000313" key="7">
    <source>
        <dbReference type="EMBL" id="CAG2241924.1"/>
    </source>
</evidence>
<feature type="compositionally biased region" description="Basic residues" evidence="5">
    <location>
        <begin position="100"/>
        <end position="115"/>
    </location>
</feature>
<comment type="subcellular location">
    <subcellularLocation>
        <location evidence="1">Membrane</location>
        <topology evidence="1">Multi-pass membrane protein</topology>
    </subcellularLocation>
</comment>
<feature type="compositionally biased region" description="Polar residues" evidence="5">
    <location>
        <begin position="142"/>
        <end position="160"/>
    </location>
</feature>
<dbReference type="OrthoDB" id="200954at2759"/>
<dbReference type="GO" id="GO:0005385">
    <property type="term" value="F:zinc ion transmembrane transporter activity"/>
    <property type="evidence" value="ECO:0007669"/>
    <property type="project" value="TreeGrafter"/>
</dbReference>
<gene>
    <name evidence="7" type="ORF">MEDL_54145</name>
</gene>
<feature type="region of interest" description="Disordered" evidence="5">
    <location>
        <begin position="89"/>
        <end position="161"/>
    </location>
</feature>
<reference evidence="7" key="1">
    <citation type="submission" date="2021-03" db="EMBL/GenBank/DDBJ databases">
        <authorList>
            <person name="Bekaert M."/>
        </authorList>
    </citation>
    <scope>NUCLEOTIDE SEQUENCE</scope>
</reference>
<feature type="compositionally biased region" description="Polar residues" evidence="5">
    <location>
        <begin position="117"/>
        <end position="134"/>
    </location>
</feature>
<evidence type="ECO:0000256" key="1">
    <source>
        <dbReference type="ARBA" id="ARBA00004141"/>
    </source>
</evidence>
<dbReference type="InterPro" id="IPR003689">
    <property type="entry name" value="ZIP"/>
</dbReference>
<feature type="transmembrane region" description="Helical" evidence="6">
    <location>
        <begin position="50"/>
        <end position="68"/>
    </location>
</feature>
<evidence type="ECO:0000256" key="5">
    <source>
        <dbReference type="SAM" id="MobiDB-lite"/>
    </source>
</evidence>
<keyword evidence="4 6" id="KW-0472">Membrane</keyword>
<dbReference type="PANTHER" id="PTHR16950:SF16">
    <property type="entry name" value="ZINC TRANSPORTER ZIP13"/>
    <property type="match status" value="1"/>
</dbReference>
<evidence type="ECO:0000256" key="4">
    <source>
        <dbReference type="ARBA" id="ARBA00023136"/>
    </source>
</evidence>
<dbReference type="PANTHER" id="PTHR16950">
    <property type="entry name" value="ZINC TRANSPORTER SLC39A7 HISTIDINE-RICH MEMBRANE PROTEIN KE4"/>
    <property type="match status" value="1"/>
</dbReference>
<dbReference type="GO" id="GO:0006882">
    <property type="term" value="P:intracellular zinc ion homeostasis"/>
    <property type="evidence" value="ECO:0007669"/>
    <property type="project" value="TreeGrafter"/>
</dbReference>
<dbReference type="Pfam" id="PF02535">
    <property type="entry name" value="Zip"/>
    <property type="match status" value="1"/>
</dbReference>
<dbReference type="EMBL" id="CAJPWZ010002604">
    <property type="protein sequence ID" value="CAG2241924.1"/>
    <property type="molecule type" value="Genomic_DNA"/>
</dbReference>
<dbReference type="Proteomes" id="UP000683360">
    <property type="component" value="Unassembled WGS sequence"/>
</dbReference>
<keyword evidence="8" id="KW-1185">Reference proteome</keyword>
<evidence type="ECO:0000313" key="8">
    <source>
        <dbReference type="Proteomes" id="UP000683360"/>
    </source>
</evidence>